<reference evidence="4" key="1">
    <citation type="journal article" date="2019" name="Int. J. Syst. Evol. Microbiol.">
        <title>The Global Catalogue of Microorganisms (GCM) 10K type strain sequencing project: providing services to taxonomists for standard genome sequencing and annotation.</title>
        <authorList>
            <consortium name="The Broad Institute Genomics Platform"/>
            <consortium name="The Broad Institute Genome Sequencing Center for Infectious Disease"/>
            <person name="Wu L."/>
            <person name="Ma J."/>
        </authorList>
    </citation>
    <scope>NUCLEOTIDE SEQUENCE [LARGE SCALE GENOMIC DNA]</scope>
    <source>
        <strain evidence="4">CGMCC 1.6774</strain>
    </source>
</reference>
<sequence>MSRFVTTKDCCWTRRGWAAVLAAGWLALAALPVAAQDAKPTTEKPTTDKPADTPAAAKTTADKPTAAKKTSAQQQRMKDCAGKWKEEKAAKNVKGREAYRTFMSGCLKG</sequence>
<evidence type="ECO:0000313" key="3">
    <source>
        <dbReference type="EMBL" id="MFD2180951.1"/>
    </source>
</evidence>
<protein>
    <submittedName>
        <fullName evidence="3">PsiF family protein</fullName>
    </submittedName>
</protein>
<gene>
    <name evidence="3" type="ORF">ACFSOX_02195</name>
</gene>
<feature type="chain" id="PRO_5046204707" evidence="2">
    <location>
        <begin position="36"/>
        <end position="109"/>
    </location>
</feature>
<keyword evidence="4" id="KW-1185">Reference proteome</keyword>
<feature type="compositionally biased region" description="Low complexity" evidence="1">
    <location>
        <begin position="52"/>
        <end position="70"/>
    </location>
</feature>
<keyword evidence="2" id="KW-0732">Signal</keyword>
<evidence type="ECO:0000256" key="2">
    <source>
        <dbReference type="SAM" id="SignalP"/>
    </source>
</evidence>
<feature type="compositionally biased region" description="Basic and acidic residues" evidence="1">
    <location>
        <begin position="40"/>
        <end position="51"/>
    </location>
</feature>
<dbReference type="EMBL" id="JBHUIW010000002">
    <property type="protein sequence ID" value="MFD2180951.1"/>
    <property type="molecule type" value="Genomic_DNA"/>
</dbReference>
<accession>A0ABW5AFN0</accession>
<feature type="compositionally biased region" description="Basic and acidic residues" evidence="1">
    <location>
        <begin position="76"/>
        <end position="91"/>
    </location>
</feature>
<dbReference type="Pfam" id="PF07769">
    <property type="entry name" value="PsiF_repeat"/>
    <property type="match status" value="1"/>
</dbReference>
<proteinExistence type="predicted"/>
<comment type="caution">
    <text evidence="3">The sequence shown here is derived from an EMBL/GenBank/DDBJ whole genome shotgun (WGS) entry which is preliminary data.</text>
</comment>
<feature type="signal peptide" evidence="2">
    <location>
        <begin position="1"/>
        <end position="35"/>
    </location>
</feature>
<feature type="region of interest" description="Disordered" evidence="1">
    <location>
        <begin position="36"/>
        <end position="91"/>
    </location>
</feature>
<name>A0ABW5AFN0_9BRAD</name>
<dbReference type="InterPro" id="IPR011690">
    <property type="entry name" value="P_starv_induced_PsiF"/>
</dbReference>
<dbReference type="Proteomes" id="UP001597314">
    <property type="component" value="Unassembled WGS sequence"/>
</dbReference>
<dbReference type="RefSeq" id="WP_378476151.1">
    <property type="nucleotide sequence ID" value="NZ_JBHUIW010000002.1"/>
</dbReference>
<evidence type="ECO:0000313" key="4">
    <source>
        <dbReference type="Proteomes" id="UP001597314"/>
    </source>
</evidence>
<organism evidence="3 4">
    <name type="scientific">Rhodoplanes azumiensis</name>
    <dbReference type="NCBI Taxonomy" id="1897628"/>
    <lineage>
        <taxon>Bacteria</taxon>
        <taxon>Pseudomonadati</taxon>
        <taxon>Pseudomonadota</taxon>
        <taxon>Alphaproteobacteria</taxon>
        <taxon>Hyphomicrobiales</taxon>
        <taxon>Nitrobacteraceae</taxon>
        <taxon>Rhodoplanes</taxon>
    </lineage>
</organism>
<evidence type="ECO:0000256" key="1">
    <source>
        <dbReference type="SAM" id="MobiDB-lite"/>
    </source>
</evidence>